<accession>A0A558IPF4</accession>
<evidence type="ECO:0008006" key="3">
    <source>
        <dbReference type="Google" id="ProtNLM"/>
    </source>
</evidence>
<comment type="caution">
    <text evidence="1">The sequence shown here is derived from an EMBL/GenBank/DDBJ whole genome shotgun (WGS) entry which is preliminary data.</text>
</comment>
<reference evidence="1 2" key="1">
    <citation type="submission" date="2019-07" db="EMBL/GenBank/DDBJ databases">
        <title>Draft genome of C. aurimucosum strain 15-4290.</title>
        <authorList>
            <person name="Pacheco L.G.C."/>
            <person name="Aguiar E.R.G.R."/>
            <person name="Navas J."/>
            <person name="Santos C.S."/>
            <person name="Rocha D.J.P.G."/>
        </authorList>
    </citation>
    <scope>NUCLEOTIDE SEQUENCE [LARGE SCALE GENOMIC DNA]</scope>
    <source>
        <strain evidence="1 2">15-4290</strain>
    </source>
</reference>
<dbReference type="Proteomes" id="UP000320648">
    <property type="component" value="Unassembled WGS sequence"/>
</dbReference>
<sequence length="119" mass="13072">MIPVPYTTQDIAVAELEAAVEVPVSTEMPQPRPSQHIVLSRIGGGPRSIATNDPRFLIECYAPDALEAEALAEKAQHAWVHLRGNGIVRGYTDNNLAPYPSPDVEHTRFQFTGALKLRL</sequence>
<proteinExistence type="predicted"/>
<dbReference type="RefSeq" id="WP_158381651.1">
    <property type="nucleotide sequence ID" value="NZ_VMTX01000009.1"/>
</dbReference>
<protein>
    <recommendedName>
        <fullName evidence="3">DUF3168 domain-containing protein</fullName>
    </recommendedName>
</protein>
<dbReference type="AlphaFoldDB" id="A0A558IPF4"/>
<name>A0A558IPF4_9CORY</name>
<dbReference type="EMBL" id="VMTX01000009">
    <property type="protein sequence ID" value="TVU83297.1"/>
    <property type="molecule type" value="Genomic_DNA"/>
</dbReference>
<gene>
    <name evidence="1" type="ORF">FQN05_07355</name>
</gene>
<evidence type="ECO:0000313" key="2">
    <source>
        <dbReference type="Proteomes" id="UP000320648"/>
    </source>
</evidence>
<evidence type="ECO:0000313" key="1">
    <source>
        <dbReference type="EMBL" id="TVU83297.1"/>
    </source>
</evidence>
<organism evidence="1 2">
    <name type="scientific">Corynebacterium aurimucosum</name>
    <dbReference type="NCBI Taxonomy" id="169292"/>
    <lineage>
        <taxon>Bacteria</taxon>
        <taxon>Bacillati</taxon>
        <taxon>Actinomycetota</taxon>
        <taxon>Actinomycetes</taxon>
        <taxon>Mycobacteriales</taxon>
        <taxon>Corynebacteriaceae</taxon>
        <taxon>Corynebacterium</taxon>
    </lineage>
</organism>